<evidence type="ECO:0000256" key="2">
    <source>
        <dbReference type="ARBA" id="ARBA00022723"/>
    </source>
</evidence>
<dbReference type="OrthoDB" id="9810445at2"/>
<evidence type="ECO:0000256" key="1">
    <source>
        <dbReference type="ARBA" id="ARBA00022670"/>
    </source>
</evidence>
<evidence type="ECO:0000259" key="8">
    <source>
        <dbReference type="Pfam" id="PF01435"/>
    </source>
</evidence>
<feature type="signal peptide" evidence="7">
    <location>
        <begin position="1"/>
        <end position="21"/>
    </location>
</feature>
<evidence type="ECO:0000256" key="4">
    <source>
        <dbReference type="ARBA" id="ARBA00022833"/>
    </source>
</evidence>
<organism evidence="10">
    <name type="scientific">Mizugakiibacter sediminis</name>
    <dbReference type="NCBI Taxonomy" id="1475481"/>
    <lineage>
        <taxon>Bacteria</taxon>
        <taxon>Pseudomonadati</taxon>
        <taxon>Pseudomonadota</taxon>
        <taxon>Gammaproteobacteria</taxon>
        <taxon>Lysobacterales</taxon>
        <taxon>Rhodanobacteraceae</taxon>
        <taxon>Mizugakiibacter</taxon>
    </lineage>
</organism>
<keyword evidence="1 6" id="KW-0645">Protease</keyword>
<dbReference type="PANTHER" id="PTHR22726:SF24">
    <property type="entry name" value="M48 FAMILY METALLOPEPTIDASE"/>
    <property type="match status" value="1"/>
</dbReference>
<keyword evidence="11" id="KW-1185">Reference proteome</keyword>
<protein>
    <submittedName>
        <fullName evidence="9 10">Peptidase</fullName>
    </submittedName>
</protein>
<dbReference type="RefSeq" id="WP_062538061.1">
    <property type="nucleotide sequence ID" value="NZ_DF970277.1"/>
</dbReference>
<feature type="domain" description="Peptidase M48" evidence="8">
    <location>
        <begin position="59"/>
        <end position="244"/>
    </location>
</feature>
<comment type="cofactor">
    <cofactor evidence="6">
        <name>Zn(2+)</name>
        <dbReference type="ChEBI" id="CHEBI:29105"/>
    </cofactor>
    <text evidence="6">Binds 1 zinc ion per subunit.</text>
</comment>
<sequence length="266" mass="28168">MKRIWILAGLAAALLGGCATSPTGRSQLMLVSDAQMNQMGLAAFSQLKQQGKFADAPRERAYAACVADALIRVLPAPYDRQEWDVQIVKDGSANAFALPGGRIGVNEGMFKVATDQDQLAAVLGHELSHVVARHSAERFSDRMAAQAGIAALTVYGASRGNDAGRTMALLGVGAEVGLLLPWSRAQESEADVLGQRYMAAAGFDPRKAVTLWQNMQKNAGSGGVPAFLSTHPAPGNRIRTLSEQAPKLMPVYERARAAGNAPRCSP</sequence>
<evidence type="ECO:0000313" key="9">
    <source>
        <dbReference type="EMBL" id="GAN44335.1"/>
    </source>
</evidence>
<evidence type="ECO:0000313" key="10">
    <source>
        <dbReference type="EMBL" id="GAP67515.1"/>
    </source>
</evidence>
<proteinExistence type="inferred from homology"/>
<keyword evidence="3 6" id="KW-0378">Hydrolase</keyword>
<keyword evidence="2" id="KW-0479">Metal-binding</keyword>
<dbReference type="CDD" id="cd07331">
    <property type="entry name" value="M48C_Oma1_like"/>
    <property type="match status" value="1"/>
</dbReference>
<dbReference type="EMBL" id="DF970277">
    <property type="protein sequence ID" value="GAP67515.1"/>
    <property type="molecule type" value="Genomic_DNA"/>
</dbReference>
<dbReference type="HOGENOM" id="CLU_029002_5_0_6"/>
<dbReference type="GO" id="GO:0016020">
    <property type="term" value="C:membrane"/>
    <property type="evidence" value="ECO:0007669"/>
    <property type="project" value="TreeGrafter"/>
</dbReference>
<comment type="similarity">
    <text evidence="6">Belongs to the peptidase M48 family.</text>
</comment>
<dbReference type="PANTHER" id="PTHR22726">
    <property type="entry name" value="METALLOENDOPEPTIDASE OMA1"/>
    <property type="match status" value="1"/>
</dbReference>
<dbReference type="GO" id="GO:0046872">
    <property type="term" value="F:metal ion binding"/>
    <property type="evidence" value="ECO:0007669"/>
    <property type="project" value="UniProtKB-KW"/>
</dbReference>
<dbReference type="Gene3D" id="3.30.2010.10">
    <property type="entry name" value="Metalloproteases ('zincins'), catalytic domain"/>
    <property type="match status" value="1"/>
</dbReference>
<dbReference type="EMBL" id="DF952378">
    <property type="protein sequence ID" value="GAN44335.1"/>
    <property type="molecule type" value="Genomic_DNA"/>
</dbReference>
<feature type="chain" id="PRO_5007415683" evidence="7">
    <location>
        <begin position="22"/>
        <end position="266"/>
    </location>
</feature>
<evidence type="ECO:0000256" key="7">
    <source>
        <dbReference type="SAM" id="SignalP"/>
    </source>
</evidence>
<dbReference type="InterPro" id="IPR051156">
    <property type="entry name" value="Mito/Outer_Membr_Metalloprot"/>
</dbReference>
<accession>A0A0K8QRJ0</accession>
<dbReference type="AlphaFoldDB" id="A0A0K8QRJ0"/>
<dbReference type="InterPro" id="IPR001915">
    <property type="entry name" value="Peptidase_M48"/>
</dbReference>
<evidence type="ECO:0000256" key="6">
    <source>
        <dbReference type="RuleBase" id="RU003983"/>
    </source>
</evidence>
<gene>
    <name evidence="9" type="ORF">MBSD_0859</name>
    <name evidence="10" type="ORF">MBSD_n2842</name>
</gene>
<name>A0A0K8QRJ0_9GAMM</name>
<dbReference type="GO" id="GO:0051603">
    <property type="term" value="P:proteolysis involved in protein catabolic process"/>
    <property type="evidence" value="ECO:0007669"/>
    <property type="project" value="TreeGrafter"/>
</dbReference>
<reference evidence="9" key="1">
    <citation type="submission" date="2015-03" db="EMBL/GenBank/DDBJ databases">
        <title>Draft genome sequence of Mizugakiibacter sediminis skMP5.</title>
        <authorList>
            <person name="Watanabe T."/>
            <person name="Kojima H."/>
            <person name="Fukui M."/>
        </authorList>
    </citation>
    <scope>NUCLEOTIDE SEQUENCE</scope>
    <source>
        <strain evidence="9">SkMP5</strain>
    </source>
</reference>
<keyword evidence="5 6" id="KW-0482">Metalloprotease</keyword>
<dbReference type="Proteomes" id="UP000253740">
    <property type="component" value="Unassembled WGS sequence"/>
</dbReference>
<evidence type="ECO:0000256" key="3">
    <source>
        <dbReference type="ARBA" id="ARBA00022801"/>
    </source>
</evidence>
<dbReference type="GO" id="GO:0004222">
    <property type="term" value="F:metalloendopeptidase activity"/>
    <property type="evidence" value="ECO:0007669"/>
    <property type="project" value="InterPro"/>
</dbReference>
<dbReference type="PROSITE" id="PS51257">
    <property type="entry name" value="PROKAR_LIPOPROTEIN"/>
    <property type="match status" value="1"/>
</dbReference>
<evidence type="ECO:0000313" key="11">
    <source>
        <dbReference type="Proteomes" id="UP000253740"/>
    </source>
</evidence>
<keyword evidence="4 6" id="KW-0862">Zinc</keyword>
<evidence type="ECO:0000256" key="5">
    <source>
        <dbReference type="ARBA" id="ARBA00023049"/>
    </source>
</evidence>
<keyword evidence="7" id="KW-0732">Signal</keyword>
<dbReference type="STRING" id="1475481.GCA_000953855_02894"/>
<dbReference type="Pfam" id="PF01435">
    <property type="entry name" value="Peptidase_M48"/>
    <property type="match status" value="1"/>
</dbReference>
<reference evidence="10" key="2">
    <citation type="submission" date="2015-08" db="EMBL/GenBank/DDBJ databases">
        <title>Complete DNA Sequence of Pseudomonas syringae pv. actinidiae, the Causal Agent of Kiwifruit Canker Disease.</title>
        <authorList>
            <person name="Rikkerink E.H.A."/>
            <person name="Fineran P.C."/>
        </authorList>
    </citation>
    <scope>NUCLEOTIDE SEQUENCE</scope>
    <source>
        <strain evidence="10">SkMP5</strain>
    </source>
</reference>